<evidence type="ECO:0000313" key="1">
    <source>
        <dbReference type="EMBL" id="WHS67710.1"/>
    </source>
</evidence>
<proteinExistence type="predicted"/>
<protein>
    <submittedName>
        <fullName evidence="1">Uncharacterized protein</fullName>
    </submittedName>
</protein>
<accession>A0ABY8SY90</accession>
<dbReference type="Proteomes" id="UP001240697">
    <property type="component" value="Chromosome"/>
</dbReference>
<reference evidence="1 2" key="1">
    <citation type="submission" date="2023-05" db="EMBL/GenBank/DDBJ databases">
        <authorList>
            <person name="Yin Y."/>
            <person name="Lu Z."/>
        </authorList>
    </citation>
    <scope>NUCLEOTIDE SEQUENCE [LARGE SCALE GENOMIC DNA]</scope>
    <source>
        <strain evidence="1 2">ZM22</strain>
    </source>
</reference>
<evidence type="ECO:0000313" key="2">
    <source>
        <dbReference type="Proteomes" id="UP001240697"/>
    </source>
</evidence>
<keyword evidence="2" id="KW-1185">Reference proteome</keyword>
<name>A0ABY8SY90_9BURK</name>
<organism evidence="1 2">
    <name type="scientific">Comamonas resistens</name>
    <dbReference type="NCBI Taxonomy" id="3046670"/>
    <lineage>
        <taxon>Bacteria</taxon>
        <taxon>Pseudomonadati</taxon>
        <taxon>Pseudomonadota</taxon>
        <taxon>Betaproteobacteria</taxon>
        <taxon>Burkholderiales</taxon>
        <taxon>Comamonadaceae</taxon>
        <taxon>Comamonas</taxon>
    </lineage>
</organism>
<sequence>MTCDHLKALELAKAGHWEQAHAMVQVHGDELSCQIHGYLHRVEGDLSNANYWYRRGNSKLPSNTLEQEWERLHARASAV</sequence>
<gene>
    <name evidence="1" type="ORF">QMY55_11585</name>
</gene>
<dbReference type="EMBL" id="CP125947">
    <property type="protein sequence ID" value="WHS67710.1"/>
    <property type="molecule type" value="Genomic_DNA"/>
</dbReference>
<dbReference type="RefSeq" id="WP_283488736.1">
    <property type="nucleotide sequence ID" value="NZ_CP125947.1"/>
</dbReference>